<protein>
    <submittedName>
        <fullName evidence="2">Uncharacterized protein LOC136091448</fullName>
    </submittedName>
</protein>
<organism evidence="1 2">
    <name type="scientific">Hydra vulgaris</name>
    <name type="common">Hydra</name>
    <name type="synonym">Hydra attenuata</name>
    <dbReference type="NCBI Taxonomy" id="6087"/>
    <lineage>
        <taxon>Eukaryota</taxon>
        <taxon>Metazoa</taxon>
        <taxon>Cnidaria</taxon>
        <taxon>Hydrozoa</taxon>
        <taxon>Hydroidolina</taxon>
        <taxon>Anthoathecata</taxon>
        <taxon>Aplanulata</taxon>
        <taxon>Hydridae</taxon>
        <taxon>Hydra</taxon>
    </lineage>
</organism>
<keyword evidence="1" id="KW-1185">Reference proteome</keyword>
<dbReference type="GeneID" id="136091448"/>
<dbReference type="Proteomes" id="UP001652625">
    <property type="component" value="Chromosome 15"/>
</dbReference>
<accession>A0ABM4DKR2</accession>
<dbReference type="RefSeq" id="XP_065675117.1">
    <property type="nucleotide sequence ID" value="XM_065819045.1"/>
</dbReference>
<gene>
    <name evidence="2" type="primary">LOC136091448</name>
</gene>
<evidence type="ECO:0000313" key="2">
    <source>
        <dbReference type="RefSeq" id="XP_065675117.1"/>
    </source>
</evidence>
<sequence>MPKEYVVSLDILLTSSFSYWTNIVHFTIEGNYLNYGDRTPGLFFHNNILQICSPVNGIAPYCVYSKPLELDTWTTAKISQLIYEGYYNYTVQINNETINTCINNYALDFRHVKLYASNPWIQATPGYIRNLVVRNACSENDVYCKPFIKVLFNGELTKSKLNLTTQINYIYEPGEFAVNVTWQYFLPKYLNFEYDLLSYNYKKVSFGNFKYMILQDLASYGAKHTIVTTFLNTSCSSGIYNIEIPLKLSFQNSYGNSWSLYQTVKKSIFENCKGFISPQKHIQSNYQTEYYGRGIYWNDAKSHLYLCINQYVPSTKRACFFTEDNGMHWSGLDLRIGCILGHHTLTKELYAIHKNQKTYLMFHNTYKKWLAITDDNFKTKISSNLNWNLLKLFEKDNDQAVTFGTNQWMCNGEGLHFRNSSNNYWIQRVKWKDCGINL</sequence>
<name>A0ABM4DKR2_HYDVU</name>
<evidence type="ECO:0000313" key="1">
    <source>
        <dbReference type="Proteomes" id="UP001652625"/>
    </source>
</evidence>
<reference evidence="2" key="1">
    <citation type="submission" date="2025-08" db="UniProtKB">
        <authorList>
            <consortium name="RefSeq"/>
        </authorList>
    </citation>
    <scope>IDENTIFICATION</scope>
</reference>
<proteinExistence type="predicted"/>